<dbReference type="RefSeq" id="WP_157113927.1">
    <property type="nucleotide sequence ID" value="NZ_JAAXOS010000007.1"/>
</dbReference>
<keyword evidence="1" id="KW-0732">Signal</keyword>
<proteinExistence type="predicted"/>
<dbReference type="EMBL" id="JAAXOS010000007">
    <property type="protein sequence ID" value="NKY27802.1"/>
    <property type="molecule type" value="Genomic_DNA"/>
</dbReference>
<organism evidence="2 3">
    <name type="scientific">Nocardia gamkensis</name>
    <dbReference type="NCBI Taxonomy" id="352869"/>
    <lineage>
        <taxon>Bacteria</taxon>
        <taxon>Bacillati</taxon>
        <taxon>Actinomycetota</taxon>
        <taxon>Actinomycetes</taxon>
        <taxon>Mycobacteriales</taxon>
        <taxon>Nocardiaceae</taxon>
        <taxon>Nocardia</taxon>
    </lineage>
</organism>
<keyword evidence="3" id="KW-1185">Reference proteome</keyword>
<sequence length="132" mass="13315">MRRRIGATAVALGAVAAVMMADPPSAGATVTQVGMYPGLNFGLVTNYGTGCAYTARATVTDVVAPVVFYDNGIPFGVVRPSGGVALIDWVPATPGPHTVSAVQEPDAPYAASIDLPVGEGIHLGYACVVRGG</sequence>
<feature type="chain" id="PRO_5039642612" evidence="1">
    <location>
        <begin position="29"/>
        <end position="132"/>
    </location>
</feature>
<comment type="caution">
    <text evidence="2">The sequence shown here is derived from an EMBL/GenBank/DDBJ whole genome shotgun (WGS) entry which is preliminary data.</text>
</comment>
<gene>
    <name evidence="2" type="ORF">HGB38_16435</name>
</gene>
<protein>
    <submittedName>
        <fullName evidence="2">Ig-like domain repeat protein</fullName>
    </submittedName>
</protein>
<name>A0A7X6R401_9NOCA</name>
<evidence type="ECO:0000256" key="1">
    <source>
        <dbReference type="SAM" id="SignalP"/>
    </source>
</evidence>
<accession>A0A7X6R401</accession>
<dbReference type="AlphaFoldDB" id="A0A7X6R401"/>
<dbReference type="Proteomes" id="UP000540698">
    <property type="component" value="Unassembled WGS sequence"/>
</dbReference>
<evidence type="ECO:0000313" key="2">
    <source>
        <dbReference type="EMBL" id="NKY27802.1"/>
    </source>
</evidence>
<evidence type="ECO:0000313" key="3">
    <source>
        <dbReference type="Proteomes" id="UP000540698"/>
    </source>
</evidence>
<reference evidence="2 3" key="1">
    <citation type="submission" date="2020-04" db="EMBL/GenBank/DDBJ databases">
        <title>MicrobeNet Type strains.</title>
        <authorList>
            <person name="Nicholson A.C."/>
        </authorList>
    </citation>
    <scope>NUCLEOTIDE SEQUENCE [LARGE SCALE GENOMIC DNA]</scope>
    <source>
        <strain evidence="2 3">DSM 44956</strain>
    </source>
</reference>
<feature type="signal peptide" evidence="1">
    <location>
        <begin position="1"/>
        <end position="28"/>
    </location>
</feature>